<protein>
    <submittedName>
        <fullName evidence="4">Uncharacterized protein</fullName>
    </submittedName>
</protein>
<comment type="caution">
    <text evidence="4">The sequence shown here is derived from an EMBL/GenBank/DDBJ whole genome shotgun (WGS) entry which is preliminary data.</text>
</comment>
<accession>A0A1B5Z9E6</accession>
<evidence type="ECO:0000313" key="4">
    <source>
        <dbReference type="EMBL" id="GAU10712.1"/>
    </source>
</evidence>
<comment type="similarity">
    <text evidence="1">Belongs to the UDP-glycosyltransferase family.</text>
</comment>
<evidence type="ECO:0000256" key="2">
    <source>
        <dbReference type="ARBA" id="ARBA00022676"/>
    </source>
</evidence>
<evidence type="ECO:0000256" key="1">
    <source>
        <dbReference type="ARBA" id="ARBA00009995"/>
    </source>
</evidence>
<evidence type="ECO:0000256" key="3">
    <source>
        <dbReference type="ARBA" id="ARBA00022679"/>
    </source>
</evidence>
<dbReference type="Proteomes" id="UP000242715">
    <property type="component" value="Unassembled WGS sequence"/>
</dbReference>
<evidence type="ECO:0000313" key="5">
    <source>
        <dbReference type="Proteomes" id="UP000242715"/>
    </source>
</evidence>
<dbReference type="AlphaFoldDB" id="A0A1B5Z9E6"/>
<dbReference type="EMBL" id="BCLP01059256">
    <property type="protein sequence ID" value="GAU10712.1"/>
    <property type="molecule type" value="Genomic_DNA"/>
</dbReference>
<proteinExistence type="inferred from homology"/>
<dbReference type="OrthoDB" id="1721575at2759"/>
<reference evidence="5" key="1">
    <citation type="journal article" date="2017" name="Front. Plant Sci.">
        <title>Climate Clever Clovers: New Paradigm to Reduce the Environmental Footprint of Ruminants by Breeding Low Methanogenic Forages Utilizing Haplotype Variation.</title>
        <authorList>
            <person name="Kaur P."/>
            <person name="Appels R."/>
            <person name="Bayer P.E."/>
            <person name="Keeble-Gagnere G."/>
            <person name="Wang J."/>
            <person name="Hirakawa H."/>
            <person name="Shirasawa K."/>
            <person name="Vercoe P."/>
            <person name="Stefanova K."/>
            <person name="Durmic Z."/>
            <person name="Nichols P."/>
            <person name="Revell C."/>
            <person name="Isobe S.N."/>
            <person name="Edwards D."/>
            <person name="Erskine W."/>
        </authorList>
    </citation>
    <scope>NUCLEOTIDE SEQUENCE [LARGE SCALE GENOMIC DNA]</scope>
    <source>
        <strain evidence="5">cv. Daliak</strain>
    </source>
</reference>
<keyword evidence="5" id="KW-1185">Reference proteome</keyword>
<dbReference type="Gene3D" id="3.40.50.2000">
    <property type="entry name" value="Glycogen Phosphorylase B"/>
    <property type="match status" value="1"/>
</dbReference>
<keyword evidence="3" id="KW-0808">Transferase</keyword>
<dbReference type="Pfam" id="PF00201">
    <property type="entry name" value="UDPGT"/>
    <property type="match status" value="1"/>
</dbReference>
<dbReference type="PANTHER" id="PTHR48047">
    <property type="entry name" value="GLYCOSYLTRANSFERASE"/>
    <property type="match status" value="1"/>
</dbReference>
<feature type="non-terminal residue" evidence="4">
    <location>
        <position position="1"/>
    </location>
</feature>
<dbReference type="InterPro" id="IPR002213">
    <property type="entry name" value="UDP_glucos_trans"/>
</dbReference>
<dbReference type="SUPFAM" id="SSF53756">
    <property type="entry name" value="UDP-Glycosyltransferase/glycogen phosphorylase"/>
    <property type="match status" value="1"/>
</dbReference>
<dbReference type="PANTHER" id="PTHR48047:SF21">
    <property type="entry name" value="GLYCOSYLTRANSFERASE"/>
    <property type="match status" value="1"/>
</dbReference>
<dbReference type="GO" id="GO:0035251">
    <property type="term" value="F:UDP-glucosyltransferase activity"/>
    <property type="evidence" value="ECO:0007669"/>
    <property type="project" value="TreeGrafter"/>
</dbReference>
<keyword evidence="2" id="KW-0328">Glycosyltransferase</keyword>
<sequence length="97" mass="11351">CGWNSTIEAICAGVPMITWPLFGDQFFNERFVVEILKVGVMVGVESPSNWGEEEKFGVLVKKEDVERAIEKLMDDKNYESEERRKRLKSLQRWLREV</sequence>
<organism evidence="4 5">
    <name type="scientific">Trifolium subterraneum</name>
    <name type="common">Subterranean clover</name>
    <dbReference type="NCBI Taxonomy" id="3900"/>
    <lineage>
        <taxon>Eukaryota</taxon>
        <taxon>Viridiplantae</taxon>
        <taxon>Streptophyta</taxon>
        <taxon>Embryophyta</taxon>
        <taxon>Tracheophyta</taxon>
        <taxon>Spermatophyta</taxon>
        <taxon>Magnoliopsida</taxon>
        <taxon>eudicotyledons</taxon>
        <taxon>Gunneridae</taxon>
        <taxon>Pentapetalae</taxon>
        <taxon>rosids</taxon>
        <taxon>fabids</taxon>
        <taxon>Fabales</taxon>
        <taxon>Fabaceae</taxon>
        <taxon>Papilionoideae</taxon>
        <taxon>50 kb inversion clade</taxon>
        <taxon>NPAAA clade</taxon>
        <taxon>Hologalegina</taxon>
        <taxon>IRL clade</taxon>
        <taxon>Trifolieae</taxon>
        <taxon>Trifolium</taxon>
    </lineage>
</organism>
<gene>
    <name evidence="4" type="ORF">TSUD_426430</name>
</gene>
<name>A0A1B5Z9E6_TRISU</name>